<dbReference type="EMBL" id="CP090173">
    <property type="protein sequence ID" value="UJO23615.1"/>
    <property type="molecule type" value="Genomic_DNA"/>
</dbReference>
<proteinExistence type="predicted"/>
<dbReference type="Proteomes" id="UP000756132">
    <property type="component" value="Chromosome 11"/>
</dbReference>
<evidence type="ECO:0000313" key="1">
    <source>
        <dbReference type="EMBL" id="UJO23615.1"/>
    </source>
</evidence>
<name>A0A9Q8PJL4_PASFU</name>
<evidence type="ECO:0000313" key="2">
    <source>
        <dbReference type="Proteomes" id="UP000756132"/>
    </source>
</evidence>
<dbReference type="GeneID" id="71992395"/>
<keyword evidence="2" id="KW-1185">Reference proteome</keyword>
<gene>
    <name evidence="1" type="ORF">CLAFUR5_12517</name>
</gene>
<accession>A0A9Q8PJL4</accession>
<protein>
    <submittedName>
        <fullName evidence="1">Uncharacterized protein</fullName>
    </submittedName>
</protein>
<reference evidence="1" key="1">
    <citation type="submission" date="2021-12" db="EMBL/GenBank/DDBJ databases">
        <authorList>
            <person name="Zaccaron A."/>
            <person name="Stergiopoulos I."/>
        </authorList>
    </citation>
    <scope>NUCLEOTIDE SEQUENCE</scope>
    <source>
        <strain evidence="1">Race5_Kim</strain>
    </source>
</reference>
<dbReference type="AlphaFoldDB" id="A0A9Q8PJL4"/>
<dbReference type="RefSeq" id="XP_047767981.1">
    <property type="nucleotide sequence ID" value="XM_047911665.1"/>
</dbReference>
<organism evidence="1 2">
    <name type="scientific">Passalora fulva</name>
    <name type="common">Tomato leaf mold</name>
    <name type="synonym">Cladosporium fulvum</name>
    <dbReference type="NCBI Taxonomy" id="5499"/>
    <lineage>
        <taxon>Eukaryota</taxon>
        <taxon>Fungi</taxon>
        <taxon>Dikarya</taxon>
        <taxon>Ascomycota</taxon>
        <taxon>Pezizomycotina</taxon>
        <taxon>Dothideomycetes</taxon>
        <taxon>Dothideomycetidae</taxon>
        <taxon>Mycosphaerellales</taxon>
        <taxon>Mycosphaerellaceae</taxon>
        <taxon>Fulvia</taxon>
    </lineage>
</organism>
<reference evidence="1" key="2">
    <citation type="journal article" date="2022" name="Microb. Genom.">
        <title>A chromosome-scale genome assembly of the tomato pathogen Cladosporium fulvum reveals a compartmentalized genome architecture and the presence of a dispensable chromosome.</title>
        <authorList>
            <person name="Zaccaron A.Z."/>
            <person name="Chen L.H."/>
            <person name="Samaras A."/>
            <person name="Stergiopoulos I."/>
        </authorList>
    </citation>
    <scope>NUCLEOTIDE SEQUENCE</scope>
    <source>
        <strain evidence="1">Race5_Kim</strain>
    </source>
</reference>
<dbReference type="KEGG" id="ffu:CLAFUR5_12517"/>
<sequence length="60" mass="6577">MAAALVDGSYNGILNDEIDDAEQSHAQKFIKKRYIDRSSLESASNYSLVEKAPDISSSRA</sequence>